<feature type="domain" description="TonB-dependent receptor plug" evidence="14">
    <location>
        <begin position="42"/>
        <end position="152"/>
    </location>
</feature>
<keyword evidence="16" id="KW-1185">Reference proteome</keyword>
<dbReference type="InterPro" id="IPR037066">
    <property type="entry name" value="Plug_dom_sf"/>
</dbReference>
<evidence type="ECO:0000256" key="11">
    <source>
        <dbReference type="RuleBase" id="RU003357"/>
    </source>
</evidence>
<dbReference type="PANTHER" id="PTHR30069">
    <property type="entry name" value="TONB-DEPENDENT OUTER MEMBRANE RECEPTOR"/>
    <property type="match status" value="1"/>
</dbReference>
<gene>
    <name evidence="15" type="primary">btuB</name>
    <name evidence="15" type="ORF">SKTS_29500</name>
</gene>
<dbReference type="InterPro" id="IPR012910">
    <property type="entry name" value="Plug_dom"/>
</dbReference>
<dbReference type="AlphaFoldDB" id="A0A6F8VEF5"/>
<keyword evidence="9 10" id="KW-0998">Cell outer membrane</keyword>
<dbReference type="KEGG" id="slac:SKTS_29500"/>
<evidence type="ECO:0000256" key="9">
    <source>
        <dbReference type="ARBA" id="ARBA00023237"/>
    </source>
</evidence>
<evidence type="ECO:0000259" key="14">
    <source>
        <dbReference type="Pfam" id="PF07715"/>
    </source>
</evidence>
<evidence type="ECO:0000256" key="7">
    <source>
        <dbReference type="ARBA" id="ARBA00023136"/>
    </source>
</evidence>
<dbReference type="PROSITE" id="PS52016">
    <property type="entry name" value="TONB_DEPENDENT_REC_3"/>
    <property type="match status" value="1"/>
</dbReference>
<evidence type="ECO:0000313" key="15">
    <source>
        <dbReference type="EMBL" id="BCB28064.1"/>
    </source>
</evidence>
<evidence type="ECO:0000313" key="16">
    <source>
        <dbReference type="Proteomes" id="UP000502260"/>
    </source>
</evidence>
<comment type="subcellular location">
    <subcellularLocation>
        <location evidence="1 10">Cell outer membrane</location>
        <topology evidence="1 10">Multi-pass membrane protein</topology>
    </subcellularLocation>
</comment>
<feature type="chain" id="PRO_5026111632" evidence="12">
    <location>
        <begin position="22"/>
        <end position="658"/>
    </location>
</feature>
<dbReference type="Pfam" id="PF00593">
    <property type="entry name" value="TonB_dep_Rec_b-barrel"/>
    <property type="match status" value="1"/>
</dbReference>
<dbReference type="Gene3D" id="2.40.170.20">
    <property type="entry name" value="TonB-dependent receptor, beta-barrel domain"/>
    <property type="match status" value="1"/>
</dbReference>
<evidence type="ECO:0000256" key="4">
    <source>
        <dbReference type="ARBA" id="ARBA00022452"/>
    </source>
</evidence>
<evidence type="ECO:0000256" key="8">
    <source>
        <dbReference type="ARBA" id="ARBA00023170"/>
    </source>
</evidence>
<keyword evidence="4 10" id="KW-1134">Transmembrane beta strand</keyword>
<sequence length="658" mass="71400">MKHTCNLSLITLAILAPAASAEEIPHYFGDEIIVTATRFDAQSRVPANISVISGDEIRNSPALDLPDILKTRAGIDVRPLYGQMGIDATVDLRGFGDSAASNTLVLLDGQRLNPIDGGNINWSTVPLSGIQRIEIQRGAGTVLYGDRASGGVINIITDKSGARRASVSASAGSYGYRSLDASAGGGSDTGYANIFAHGASSDGWRRNSQQDQQSLSGRAGFYLEKGEVALDYAAYKESSGLPGYLLPDAYRADPRSTRTPLDTQSRSGYRLRPGVKIQISDAVTLEAEVSDEHSSQHWDTVSWGSVYDRDNHTQSVTPRLRVRHGLGGLASETVVGIDYYDGRVDARSSAAPVQWATQTSSAAYFQNSTALTSAWTVTLGGRSQRMEQRAHQDAYASWFTPTMDGSATRTRNAYDLGASYDGQGWRVYGKTGRTFRFANTDELFGLDLVTYAPVFAGDLRPQQGTLHELGGSVNAGPVKLRGAIYRLDMTDEIGYDNSAGANVNFDPTRRQGLEAEVDWQISERFKTRLAYAYSDAEFRDGPYAGKRVPIVPRNKASLQLTWDTGSAGSYSAVANAVGERIYSGDFSNSRGNLAGYATLDLLAAWDMKPWKVTARLLNALDKRYAAYAGYASYLTPPNYFYYPADGRSFALTVGYDFK</sequence>
<accession>A0A6F8VEF5</accession>
<dbReference type="SUPFAM" id="SSF56935">
    <property type="entry name" value="Porins"/>
    <property type="match status" value="1"/>
</dbReference>
<keyword evidence="12" id="KW-0732">Signal</keyword>
<dbReference type="GO" id="GO:0015344">
    <property type="term" value="F:siderophore uptake transmembrane transporter activity"/>
    <property type="evidence" value="ECO:0007669"/>
    <property type="project" value="TreeGrafter"/>
</dbReference>
<keyword evidence="3 10" id="KW-0813">Transport</keyword>
<evidence type="ECO:0000256" key="3">
    <source>
        <dbReference type="ARBA" id="ARBA00022448"/>
    </source>
</evidence>
<evidence type="ECO:0000256" key="12">
    <source>
        <dbReference type="SAM" id="SignalP"/>
    </source>
</evidence>
<reference evidence="16" key="1">
    <citation type="submission" date="2020-03" db="EMBL/GenBank/DDBJ databases">
        <title>Complete genome sequence of sulfur-oxidizing bacterium skT11.</title>
        <authorList>
            <person name="Kanda M."/>
            <person name="Kojima H."/>
            <person name="Fukui M."/>
        </authorList>
    </citation>
    <scope>NUCLEOTIDE SEQUENCE [LARGE SCALE GENOMIC DNA]</scope>
    <source>
        <strain evidence="16">skT11</strain>
    </source>
</reference>
<dbReference type="InterPro" id="IPR036942">
    <property type="entry name" value="Beta-barrel_TonB_sf"/>
</dbReference>
<evidence type="ECO:0000256" key="6">
    <source>
        <dbReference type="ARBA" id="ARBA00023077"/>
    </source>
</evidence>
<dbReference type="CDD" id="cd01347">
    <property type="entry name" value="ligand_gated_channel"/>
    <property type="match status" value="1"/>
</dbReference>
<comment type="similarity">
    <text evidence="2 10 11">Belongs to the TonB-dependent receptor family.</text>
</comment>
<proteinExistence type="inferred from homology"/>
<protein>
    <submittedName>
        <fullName evidence="15">TonB-dependent receptor</fullName>
    </submittedName>
</protein>
<dbReference type="InterPro" id="IPR039426">
    <property type="entry name" value="TonB-dep_rcpt-like"/>
</dbReference>
<evidence type="ECO:0000256" key="1">
    <source>
        <dbReference type="ARBA" id="ARBA00004571"/>
    </source>
</evidence>
<feature type="signal peptide" evidence="12">
    <location>
        <begin position="1"/>
        <end position="21"/>
    </location>
</feature>
<dbReference type="PANTHER" id="PTHR30069:SF27">
    <property type="entry name" value="BLL4766 PROTEIN"/>
    <property type="match status" value="1"/>
</dbReference>
<keyword evidence="8 15" id="KW-0675">Receptor</keyword>
<evidence type="ECO:0000256" key="10">
    <source>
        <dbReference type="PROSITE-ProRule" id="PRU01360"/>
    </source>
</evidence>
<evidence type="ECO:0000259" key="13">
    <source>
        <dbReference type="Pfam" id="PF00593"/>
    </source>
</evidence>
<evidence type="ECO:0000256" key="5">
    <source>
        <dbReference type="ARBA" id="ARBA00022692"/>
    </source>
</evidence>
<keyword evidence="5 10" id="KW-0812">Transmembrane</keyword>
<dbReference type="Pfam" id="PF07715">
    <property type="entry name" value="Plug"/>
    <property type="match status" value="1"/>
</dbReference>
<keyword evidence="6 11" id="KW-0798">TonB box</keyword>
<dbReference type="EMBL" id="AP022853">
    <property type="protein sequence ID" value="BCB28064.1"/>
    <property type="molecule type" value="Genomic_DNA"/>
</dbReference>
<organism evidence="15 16">
    <name type="scientific">Sulfurimicrobium lacus</name>
    <dbReference type="NCBI Taxonomy" id="2715678"/>
    <lineage>
        <taxon>Bacteria</taxon>
        <taxon>Pseudomonadati</taxon>
        <taxon>Pseudomonadota</taxon>
        <taxon>Betaproteobacteria</taxon>
        <taxon>Nitrosomonadales</taxon>
        <taxon>Sulfuricellaceae</taxon>
        <taxon>Sulfurimicrobium</taxon>
    </lineage>
</organism>
<dbReference type="Gene3D" id="2.170.130.10">
    <property type="entry name" value="TonB-dependent receptor, plug domain"/>
    <property type="match status" value="1"/>
</dbReference>
<dbReference type="Proteomes" id="UP000502260">
    <property type="component" value="Chromosome"/>
</dbReference>
<dbReference type="RefSeq" id="WP_173066811.1">
    <property type="nucleotide sequence ID" value="NZ_AP022853.1"/>
</dbReference>
<dbReference type="GO" id="GO:0044718">
    <property type="term" value="P:siderophore transmembrane transport"/>
    <property type="evidence" value="ECO:0007669"/>
    <property type="project" value="TreeGrafter"/>
</dbReference>
<dbReference type="GO" id="GO:0009279">
    <property type="term" value="C:cell outer membrane"/>
    <property type="evidence" value="ECO:0007669"/>
    <property type="project" value="UniProtKB-SubCell"/>
</dbReference>
<keyword evidence="7 10" id="KW-0472">Membrane</keyword>
<dbReference type="InterPro" id="IPR000531">
    <property type="entry name" value="Beta-barrel_TonB"/>
</dbReference>
<evidence type="ECO:0000256" key="2">
    <source>
        <dbReference type="ARBA" id="ARBA00009810"/>
    </source>
</evidence>
<name>A0A6F8VEF5_9PROT</name>
<feature type="domain" description="TonB-dependent receptor-like beta-barrel" evidence="13">
    <location>
        <begin position="209"/>
        <end position="618"/>
    </location>
</feature>